<evidence type="ECO:0000313" key="18">
    <source>
        <dbReference type="Proteomes" id="UP000218267"/>
    </source>
</evidence>
<keyword evidence="9" id="KW-0547">Nucleotide-binding</keyword>
<dbReference type="InterPro" id="IPR006319">
    <property type="entry name" value="PEP_synth"/>
</dbReference>
<evidence type="ECO:0000256" key="1">
    <source>
        <dbReference type="ARBA" id="ARBA00001946"/>
    </source>
</evidence>
<keyword evidence="18" id="KW-1185">Reference proteome</keyword>
<keyword evidence="12" id="KW-0460">Magnesium</keyword>
<dbReference type="PANTHER" id="PTHR43030">
    <property type="entry name" value="PHOSPHOENOLPYRUVATE SYNTHASE"/>
    <property type="match status" value="1"/>
</dbReference>
<accession>A0A1Y1CLE6</accession>
<dbReference type="KEGG" id="mbas:ALGA_1707"/>
<evidence type="ECO:0000256" key="2">
    <source>
        <dbReference type="ARBA" id="ARBA00002988"/>
    </source>
</evidence>
<keyword evidence="17" id="KW-0670">Pyruvate</keyword>
<comment type="function">
    <text evidence="2">Catalyzes the phosphorylation of pyruvate to phosphoenolpyruvate.</text>
</comment>
<dbReference type="GO" id="GO:0046872">
    <property type="term" value="F:metal ion binding"/>
    <property type="evidence" value="ECO:0007669"/>
    <property type="project" value="UniProtKB-KW"/>
</dbReference>
<keyword evidence="11" id="KW-0067">ATP-binding</keyword>
<evidence type="ECO:0000256" key="15">
    <source>
        <dbReference type="SAM" id="SignalP"/>
    </source>
</evidence>
<dbReference type="SUPFAM" id="SSF56059">
    <property type="entry name" value="Glutathione synthetase ATP-binding domain-like"/>
    <property type="match status" value="1"/>
</dbReference>
<keyword evidence="7" id="KW-0808">Transferase</keyword>
<proteinExistence type="inferred from homology"/>
<evidence type="ECO:0000256" key="8">
    <source>
        <dbReference type="ARBA" id="ARBA00022723"/>
    </source>
</evidence>
<evidence type="ECO:0000256" key="6">
    <source>
        <dbReference type="ARBA" id="ARBA00021623"/>
    </source>
</evidence>
<feature type="chain" id="PRO_5012485703" description="Phosphoenolpyruvate synthase" evidence="15">
    <location>
        <begin position="23"/>
        <end position="968"/>
    </location>
</feature>
<gene>
    <name evidence="17" type="ORF">ALGA_1707</name>
</gene>
<evidence type="ECO:0000256" key="13">
    <source>
        <dbReference type="ARBA" id="ARBA00033470"/>
    </source>
</evidence>
<dbReference type="GO" id="GO:0005524">
    <property type="term" value="F:ATP binding"/>
    <property type="evidence" value="ECO:0007669"/>
    <property type="project" value="UniProtKB-KW"/>
</dbReference>
<evidence type="ECO:0000256" key="11">
    <source>
        <dbReference type="ARBA" id="ARBA00022840"/>
    </source>
</evidence>
<protein>
    <recommendedName>
        <fullName evidence="6">Phosphoenolpyruvate synthase</fullName>
        <ecNumber evidence="5">2.7.9.2</ecNumber>
    </recommendedName>
    <alternativeName>
        <fullName evidence="13">Pyruvate, water dikinase</fullName>
    </alternativeName>
</protein>
<evidence type="ECO:0000256" key="4">
    <source>
        <dbReference type="ARBA" id="ARBA00007837"/>
    </source>
</evidence>
<feature type="signal peptide" evidence="15">
    <location>
        <begin position="1"/>
        <end position="22"/>
    </location>
</feature>
<evidence type="ECO:0000256" key="10">
    <source>
        <dbReference type="ARBA" id="ARBA00022777"/>
    </source>
</evidence>
<evidence type="ECO:0000256" key="5">
    <source>
        <dbReference type="ARBA" id="ARBA00011996"/>
    </source>
</evidence>
<dbReference type="Pfam" id="PF01326">
    <property type="entry name" value="PPDK_N"/>
    <property type="match status" value="1"/>
</dbReference>
<comment type="similarity">
    <text evidence="4">Belongs to the PEP-utilizing enzyme family.</text>
</comment>
<keyword evidence="8" id="KW-0479">Metal-binding</keyword>
<evidence type="ECO:0000256" key="14">
    <source>
        <dbReference type="ARBA" id="ARBA00047700"/>
    </source>
</evidence>
<name>A0A1Y1CLE6_9BACT</name>
<dbReference type="PANTHER" id="PTHR43030:SF1">
    <property type="entry name" value="PHOSPHOENOLPYRUVATE SYNTHASE"/>
    <property type="match status" value="1"/>
</dbReference>
<sequence length="968" mass="108993">MKISLLSLFILGMCFLEVGVQAQPVSNLEISKMIENFKKDPKGPYQQIMWFCPDGSMVPPKQRCPEPGGVQRAKYKDAVVRLAQTNHVFLGQILSTTPNEDFWDASNHQSRLKQYLLEKYLQTADDAWVLRRGQFYRGAIQAEDESAWGINFFNWLLADSEAVKSHYYLVREAVRSIPHLQETKSLQNIRSLSLLIADTDEEFMDARIKIHGQPDRTDLDRVKGYKERKYSKLDAATKEQVDKLIRELELYYQPINLKDLEQYLVKVSANSKLKQSLLNFTKQQANTKGELRVKATSDLLYQIRENLLQESPSNRLAFLDVSIQLEHILFYELTSWKPQSLKGVIDLNEMLAKAATACGYIEMWEWQQVKSQLQLTETSDISFEALQKVHDTARGIIEWGTGMNSAVFEETIKLFGGFEPLTYHFTDDRIRSSVLLPLGASVSRLGDFMNVMSNQSNEVMGIANQSHFRGLNPGFAKGELLVVDGNVEDVDVSKDKIYLFSKPPADLKPVAGIATVSEGNMVSHVQLLARNLGIPNAVLSQQNLSDLKKYSGTSVFYVVSPKGKVIIKPESKMSDEEKKLFTAKKRSEEKIRIPVERIDLNQTRLVNLRKVNATKSGKLCGPKAANLGQLKQLFPDQVVEGLVVPFGIFRKHMDQPMPGTSVSYWQFLNQTFQNAREKQNSGVSKTELDESVLAHLAALREAIKNMPLLPDFREDLKQQFLAVFEKPMGKTPVFLRSDTNMEDLKDFTGAGLNLTLFNVLDSEKIVQGIKDVWASPYSERSYKWRQSYLLNPENVFPSILIIPSVDVDYSGVLITKGVQSGNSDELTIAFSRGAGGAVDGQAAQSYVLEASGTNKLLSPAREPQYNSLPETGGTLKVGCTFEKSILSEGNLQEIRLFAKKLQEKLKTSEGVNSNGPWDVELGFKNNKLWLFQVRPFVENKQAKASDYLQSISPEIQLTESISLTTIIK</sequence>
<dbReference type="RefSeq" id="WP_197705732.1">
    <property type="nucleotide sequence ID" value="NZ_AP018042.1"/>
</dbReference>
<dbReference type="InterPro" id="IPR002192">
    <property type="entry name" value="PPDK_AMP/ATP-bd"/>
</dbReference>
<evidence type="ECO:0000313" key="17">
    <source>
        <dbReference type="EMBL" id="BAX80081.1"/>
    </source>
</evidence>
<comment type="catalytic activity">
    <reaction evidence="14">
        <text>pyruvate + ATP + H2O = phosphoenolpyruvate + AMP + phosphate + 2 H(+)</text>
        <dbReference type="Rhea" id="RHEA:11364"/>
        <dbReference type="ChEBI" id="CHEBI:15361"/>
        <dbReference type="ChEBI" id="CHEBI:15377"/>
        <dbReference type="ChEBI" id="CHEBI:15378"/>
        <dbReference type="ChEBI" id="CHEBI:30616"/>
        <dbReference type="ChEBI" id="CHEBI:43474"/>
        <dbReference type="ChEBI" id="CHEBI:58702"/>
        <dbReference type="ChEBI" id="CHEBI:456215"/>
        <dbReference type="EC" id="2.7.9.2"/>
    </reaction>
</comment>
<dbReference type="Gene3D" id="3.30.1490.20">
    <property type="entry name" value="ATP-grasp fold, A domain"/>
    <property type="match status" value="1"/>
</dbReference>
<evidence type="ECO:0000256" key="12">
    <source>
        <dbReference type="ARBA" id="ARBA00022842"/>
    </source>
</evidence>
<organism evidence="17 18">
    <name type="scientific">Labilibaculum antarcticum</name>
    <dbReference type="NCBI Taxonomy" id="1717717"/>
    <lineage>
        <taxon>Bacteria</taxon>
        <taxon>Pseudomonadati</taxon>
        <taxon>Bacteroidota</taxon>
        <taxon>Bacteroidia</taxon>
        <taxon>Marinilabiliales</taxon>
        <taxon>Marinifilaceae</taxon>
        <taxon>Labilibaculum</taxon>
    </lineage>
</organism>
<feature type="domain" description="Pyruvate phosphate dikinase AMP/ATP-binding" evidence="16">
    <location>
        <begin position="660"/>
        <end position="946"/>
    </location>
</feature>
<dbReference type="GO" id="GO:0008986">
    <property type="term" value="F:pyruvate, water dikinase activity"/>
    <property type="evidence" value="ECO:0007669"/>
    <property type="project" value="UniProtKB-EC"/>
</dbReference>
<evidence type="ECO:0000259" key="16">
    <source>
        <dbReference type="Pfam" id="PF01326"/>
    </source>
</evidence>
<evidence type="ECO:0000256" key="7">
    <source>
        <dbReference type="ARBA" id="ARBA00022679"/>
    </source>
</evidence>
<dbReference type="InterPro" id="IPR013815">
    <property type="entry name" value="ATP_grasp_subdomain_1"/>
</dbReference>
<evidence type="ECO:0000256" key="9">
    <source>
        <dbReference type="ARBA" id="ARBA00022741"/>
    </source>
</evidence>
<comment type="pathway">
    <text evidence="3">Carbohydrate biosynthesis; gluconeogenesis.</text>
</comment>
<dbReference type="EC" id="2.7.9.2" evidence="5"/>
<dbReference type="Proteomes" id="UP000218267">
    <property type="component" value="Chromosome"/>
</dbReference>
<dbReference type="AlphaFoldDB" id="A0A1Y1CLE6"/>
<comment type="cofactor">
    <cofactor evidence="1">
        <name>Mg(2+)</name>
        <dbReference type="ChEBI" id="CHEBI:18420"/>
    </cofactor>
</comment>
<dbReference type="EMBL" id="AP018042">
    <property type="protein sequence ID" value="BAX80081.1"/>
    <property type="molecule type" value="Genomic_DNA"/>
</dbReference>
<reference evidence="17 18" key="1">
    <citation type="journal article" date="2018" name="Mar. Genomics">
        <title>Complete genome sequence of Marinifilaceae bacterium strain SPP2, isolated from the Antarctic marine sediment.</title>
        <authorList>
            <person name="Watanabe M."/>
            <person name="Kojima H."/>
            <person name="Fukui M."/>
        </authorList>
    </citation>
    <scope>NUCLEOTIDE SEQUENCE [LARGE SCALE GENOMIC DNA]</scope>
    <source>
        <strain evidence="17 18">SPP2</strain>
    </source>
</reference>
<reference evidence="18" key="2">
    <citation type="journal article" date="2020" name="Antonie Van Leeuwenhoek">
        <title>Labilibaculum antarcticum sp. nov., a novel facultative anaerobic, psychrotorelant bacterium isolated from marine sediment of Antarctica.</title>
        <authorList>
            <person name="Watanabe M."/>
            <person name="Kojima H."/>
            <person name="Fukui M."/>
        </authorList>
    </citation>
    <scope>NUCLEOTIDE SEQUENCE [LARGE SCALE GENOMIC DNA]</scope>
    <source>
        <strain evidence="18">SPP2</strain>
    </source>
</reference>
<dbReference type="Gene3D" id="3.50.30.10">
    <property type="entry name" value="Phosphohistidine domain"/>
    <property type="match status" value="1"/>
</dbReference>
<dbReference type="Gene3D" id="3.30.470.20">
    <property type="entry name" value="ATP-grasp fold, B domain"/>
    <property type="match status" value="1"/>
</dbReference>
<evidence type="ECO:0000256" key="3">
    <source>
        <dbReference type="ARBA" id="ARBA00004742"/>
    </source>
</evidence>
<keyword evidence="10" id="KW-0418">Kinase</keyword>
<keyword evidence="15" id="KW-0732">Signal</keyword>